<organism evidence="2 3">
    <name type="scientific">Phanerochaete carnosa (strain HHB-10118-sp)</name>
    <name type="common">White-rot fungus</name>
    <name type="synonym">Peniophora carnosa</name>
    <dbReference type="NCBI Taxonomy" id="650164"/>
    <lineage>
        <taxon>Eukaryota</taxon>
        <taxon>Fungi</taxon>
        <taxon>Dikarya</taxon>
        <taxon>Basidiomycota</taxon>
        <taxon>Agaricomycotina</taxon>
        <taxon>Agaricomycetes</taxon>
        <taxon>Polyporales</taxon>
        <taxon>Phanerochaetaceae</taxon>
        <taxon>Phanerochaete</taxon>
    </lineage>
</organism>
<protein>
    <submittedName>
        <fullName evidence="2">Uncharacterized protein</fullName>
    </submittedName>
</protein>
<feature type="region of interest" description="Disordered" evidence="1">
    <location>
        <begin position="29"/>
        <end position="116"/>
    </location>
</feature>
<feature type="compositionally biased region" description="Polar residues" evidence="1">
    <location>
        <begin position="35"/>
        <end position="45"/>
    </location>
</feature>
<dbReference type="HOGENOM" id="CLU_362119_0_0_1"/>
<dbReference type="KEGG" id="pco:PHACADRAFT_195527"/>
<dbReference type="RefSeq" id="XP_007395817.1">
    <property type="nucleotide sequence ID" value="XM_007395755.1"/>
</dbReference>
<dbReference type="OrthoDB" id="10658508at2759"/>
<feature type="compositionally biased region" description="Basic and acidic residues" evidence="1">
    <location>
        <begin position="320"/>
        <end position="341"/>
    </location>
</feature>
<feature type="compositionally biased region" description="Low complexity" evidence="1">
    <location>
        <begin position="166"/>
        <end position="191"/>
    </location>
</feature>
<sequence length="772" mass="83370">MLNGTPHSLRAVQITRVAHREDETLVGPLVEDEGSSNPTWSTAWNTGPAWGSGTNNNASWTTPDTPSKSTSNPWANSLAPVSPQRPGSPVPKWGTPTWGTAVETGGGGWGSSAKWGVTVDASDGWRNAVASETATGTEPGWSDSPGTGIEPTNWTSADALEPVPKPSDSPSTAAGPSAAPAPWSSNPWQSSVRDSPRPGSPVPRWDPTSWSATVKTGGDYTTEAGASVSGDRDNAKSSVVNQATSWNTGDDWNMDIVPTETDLVPIPAASTSTGGAGDDAVASWSAVHAGDRAAEHQPPAAVADSDWPMTDETLRPATLAEKKPDMQAAPDKPRDSQERTKAHSRTSSRHTTPMDVRRPLRLRSISPDVQGSPVKAVRALAQAVLSYVEWENAKQALARSKSLSKVRKYAHACPLAQEKIKQDLKHHEKGFVRAQKHRNDALRALALQSSCFELSDQSEVAGRTNSLERFERYAAEVKAWLEDVRPLVEPRRLQHPSAGKTLNATASTSDTRFPAQRADAQLIQFLRDATDRIDQMDVRVRELEAYQEGLRTAAQESVNRAGTVAGSLPTPRSHALGETVPPEQLQTQEVEIAKTQSQLAMRQAEVAEVSQRGQVTLVDLQQLRVEQEQLRMRITELKASDNAVRQDFDKLSSTLSSLKSIIADLHQRPCTSKTVAPAPVPPPPAFTYDEIVIALLPELSKASREDLDMGLEQLRGGFESATAQQTRQLNDAVWKQLQPILSVARLIQNDEMADGSSDVEFALSQISTIALV</sequence>
<dbReference type="STRING" id="650164.K5VVD9"/>
<name>K5VVD9_PHACS</name>
<dbReference type="AlphaFoldDB" id="K5VVD9"/>
<dbReference type="GeneID" id="18911086"/>
<reference evidence="2 3" key="1">
    <citation type="journal article" date="2012" name="BMC Genomics">
        <title>Comparative genomics of the white-rot fungi, Phanerochaete carnosa and P. chrysosporium, to elucidate the genetic basis of the distinct wood types they colonize.</title>
        <authorList>
            <person name="Suzuki H."/>
            <person name="MacDonald J."/>
            <person name="Syed K."/>
            <person name="Salamov A."/>
            <person name="Hori C."/>
            <person name="Aerts A."/>
            <person name="Henrissat B."/>
            <person name="Wiebenga A."/>
            <person name="vanKuyk P.A."/>
            <person name="Barry K."/>
            <person name="Lindquist E."/>
            <person name="LaButti K."/>
            <person name="Lapidus A."/>
            <person name="Lucas S."/>
            <person name="Coutinho P."/>
            <person name="Gong Y."/>
            <person name="Samejima M."/>
            <person name="Mahadevan R."/>
            <person name="Abou-Zaid M."/>
            <person name="de Vries R.P."/>
            <person name="Igarashi K."/>
            <person name="Yadav J.S."/>
            <person name="Grigoriev I.V."/>
            <person name="Master E.R."/>
        </authorList>
    </citation>
    <scope>NUCLEOTIDE SEQUENCE [LARGE SCALE GENOMIC DNA]</scope>
    <source>
        <strain evidence="2 3">HHB-10118-sp</strain>
    </source>
</reference>
<dbReference type="Proteomes" id="UP000008370">
    <property type="component" value="Unassembled WGS sequence"/>
</dbReference>
<feature type="compositionally biased region" description="Polar residues" evidence="1">
    <location>
        <begin position="52"/>
        <end position="75"/>
    </location>
</feature>
<dbReference type="InParanoid" id="K5VVD9"/>
<feature type="region of interest" description="Disordered" evidence="1">
    <location>
        <begin position="132"/>
        <end position="239"/>
    </location>
</feature>
<proteinExistence type="predicted"/>
<gene>
    <name evidence="2" type="ORF">PHACADRAFT_195527</name>
</gene>
<evidence type="ECO:0000313" key="2">
    <source>
        <dbReference type="EMBL" id="EKM55493.1"/>
    </source>
</evidence>
<evidence type="ECO:0000256" key="1">
    <source>
        <dbReference type="SAM" id="MobiDB-lite"/>
    </source>
</evidence>
<dbReference type="EMBL" id="JH930472">
    <property type="protein sequence ID" value="EKM55493.1"/>
    <property type="molecule type" value="Genomic_DNA"/>
</dbReference>
<feature type="region of interest" description="Disordered" evidence="1">
    <location>
        <begin position="287"/>
        <end position="357"/>
    </location>
</feature>
<evidence type="ECO:0000313" key="3">
    <source>
        <dbReference type="Proteomes" id="UP000008370"/>
    </source>
</evidence>
<accession>K5VVD9</accession>
<keyword evidence="3" id="KW-1185">Reference proteome</keyword>